<sequence length="149" mass="17258">MTGPSLRQKDSHSLIHRAIVSEIEEATVIVEKLIGSEQIEGLKLLLEIWKEKVVRHADEEERGLFPEILTANPSMSEKLEKLSSQHEQLRSLLKNAESIVLKLTLEPKDSSFSYRLTQYINEGLDVNKKMISILKQHFEDEENTLWEYQ</sequence>
<feature type="domain" description="Hemerythrin-like" evidence="1">
    <location>
        <begin position="16"/>
        <end position="145"/>
    </location>
</feature>
<reference evidence="3 4" key="1">
    <citation type="journal article" date="2021" name="Environ. Microbiol.">
        <title>New insights into the diversity and evolution of the archaeal mobilome from three complete genomes of Saccharolobus shibatae.</title>
        <authorList>
            <person name="Medvedeva S."/>
            <person name="Brandt D."/>
            <person name="Cvirkaite-Krupovic V."/>
            <person name="Liu Y."/>
            <person name="Severinov K."/>
            <person name="Ishino S."/>
            <person name="Ishino Y."/>
            <person name="Prangishvili D."/>
            <person name="Kalinowski J."/>
            <person name="Krupovic M."/>
        </authorList>
    </citation>
    <scope>NUCLEOTIDE SEQUENCE [LARGE SCALE GENOMIC DNA]</scope>
    <source>
        <strain evidence="2">BEU9</strain>
        <strain evidence="3 4">S38A</strain>
    </source>
</reference>
<dbReference type="AlphaFoldDB" id="A0A8F5C178"/>
<name>A0A8F5C178_9CREN</name>
<evidence type="ECO:0000313" key="2">
    <source>
        <dbReference type="EMBL" id="QXJ32220.1"/>
    </source>
</evidence>
<keyword evidence="4" id="KW-1185">Reference proteome</keyword>
<evidence type="ECO:0000313" key="3">
    <source>
        <dbReference type="EMBL" id="QXJ35244.1"/>
    </source>
</evidence>
<dbReference type="GeneID" id="65560322"/>
<dbReference type="Proteomes" id="UP000693941">
    <property type="component" value="Chromosome"/>
</dbReference>
<accession>A0A8F5C178</accession>
<organism evidence="3 4">
    <name type="scientific">Saccharolobus shibatae</name>
    <dbReference type="NCBI Taxonomy" id="2286"/>
    <lineage>
        <taxon>Archaea</taxon>
        <taxon>Thermoproteota</taxon>
        <taxon>Thermoprotei</taxon>
        <taxon>Sulfolobales</taxon>
        <taxon>Sulfolobaceae</taxon>
        <taxon>Saccharolobus</taxon>
    </lineage>
</organism>
<evidence type="ECO:0000313" key="4">
    <source>
        <dbReference type="Proteomes" id="UP000694036"/>
    </source>
</evidence>
<dbReference type="EMBL" id="CP077715">
    <property type="protein sequence ID" value="QXJ32220.1"/>
    <property type="molecule type" value="Genomic_DNA"/>
</dbReference>
<dbReference type="EMBL" id="CP077713">
    <property type="protein sequence ID" value="QXJ35244.1"/>
    <property type="molecule type" value="Genomic_DNA"/>
</dbReference>
<dbReference type="InterPro" id="IPR012312">
    <property type="entry name" value="Hemerythrin-like"/>
</dbReference>
<gene>
    <name evidence="2" type="ORF">J5U21_01871</name>
    <name evidence="3" type="ORF">J5U22_01791</name>
</gene>
<proteinExistence type="predicted"/>
<protein>
    <recommendedName>
        <fullName evidence="1">Hemerythrin-like domain-containing protein</fullName>
    </recommendedName>
</protein>
<dbReference type="Pfam" id="PF01814">
    <property type="entry name" value="Hemerythrin"/>
    <property type="match status" value="1"/>
</dbReference>
<dbReference type="RefSeq" id="WP_218257878.1">
    <property type="nucleotide sequence ID" value="NZ_CP077713.1"/>
</dbReference>
<evidence type="ECO:0000259" key="1">
    <source>
        <dbReference type="Pfam" id="PF01814"/>
    </source>
</evidence>
<dbReference type="Proteomes" id="UP000694036">
    <property type="component" value="Chromosome"/>
</dbReference>